<evidence type="ECO:0000256" key="8">
    <source>
        <dbReference type="ARBA" id="ARBA00023211"/>
    </source>
</evidence>
<dbReference type="Pfam" id="PF00834">
    <property type="entry name" value="Ribul_P_3_epim"/>
    <property type="match status" value="1"/>
</dbReference>
<evidence type="ECO:0000313" key="11">
    <source>
        <dbReference type="EMBL" id="QJG66351.1"/>
    </source>
</evidence>
<organism evidence="11 12">
    <name type="scientific">Mycoplasma phocoeninasale</name>
    <dbReference type="NCBI Taxonomy" id="2726117"/>
    <lineage>
        <taxon>Bacteria</taxon>
        <taxon>Bacillati</taxon>
        <taxon>Mycoplasmatota</taxon>
        <taxon>Mollicutes</taxon>
        <taxon>Mycoplasmataceae</taxon>
        <taxon>Mycoplasma</taxon>
    </lineage>
</organism>
<keyword evidence="6" id="KW-0862">Zinc</keyword>
<keyword evidence="10" id="KW-0119">Carbohydrate metabolism</keyword>
<evidence type="ECO:0000256" key="4">
    <source>
        <dbReference type="ARBA" id="ARBA00011738"/>
    </source>
</evidence>
<evidence type="ECO:0000256" key="9">
    <source>
        <dbReference type="ARBA" id="ARBA00023235"/>
    </source>
</evidence>
<name>A0A858U310_9MOLU</name>
<evidence type="ECO:0000256" key="5">
    <source>
        <dbReference type="ARBA" id="ARBA00022723"/>
    </source>
</evidence>
<dbReference type="EMBL" id="CP051480">
    <property type="protein sequence ID" value="QJG66351.1"/>
    <property type="molecule type" value="Genomic_DNA"/>
</dbReference>
<dbReference type="PANTHER" id="PTHR11749">
    <property type="entry name" value="RIBULOSE-5-PHOSPHATE-3-EPIMERASE"/>
    <property type="match status" value="1"/>
</dbReference>
<dbReference type="KEGG" id="mphn:HGG64_01330"/>
<dbReference type="GO" id="GO:0046496">
    <property type="term" value="P:nicotinamide nucleotide metabolic process"/>
    <property type="evidence" value="ECO:0007669"/>
    <property type="project" value="UniProtKB-ARBA"/>
</dbReference>
<comment type="subunit">
    <text evidence="4">Homodimer.</text>
</comment>
<evidence type="ECO:0000256" key="6">
    <source>
        <dbReference type="ARBA" id="ARBA00022833"/>
    </source>
</evidence>
<protein>
    <submittedName>
        <fullName evidence="11">Ribulose-phosphate 3-epimerase</fullName>
    </submittedName>
</protein>
<evidence type="ECO:0000313" key="12">
    <source>
        <dbReference type="Proteomes" id="UP000501728"/>
    </source>
</evidence>
<accession>A0A858U310</accession>
<dbReference type="GO" id="GO:0006163">
    <property type="term" value="P:purine nucleotide metabolic process"/>
    <property type="evidence" value="ECO:0007669"/>
    <property type="project" value="UniProtKB-ARBA"/>
</dbReference>
<dbReference type="RefSeq" id="WP_169580174.1">
    <property type="nucleotide sequence ID" value="NZ_CP051480.1"/>
</dbReference>
<reference evidence="11 12" key="1">
    <citation type="submission" date="2020-04" db="EMBL/GenBank/DDBJ databases">
        <title>Novel Mycoplasma species detected in Phocoena phocoena (harbor porpoise) from the USA.</title>
        <authorList>
            <person name="Volokhov D.V."/>
        </authorList>
    </citation>
    <scope>NUCLEOTIDE SEQUENCE [LARGE SCALE GENOMIC DNA]</scope>
    <source>
        <strain evidence="11 12">C264-NAS</strain>
    </source>
</reference>
<dbReference type="SUPFAM" id="SSF51366">
    <property type="entry name" value="Ribulose-phoshate binding barrel"/>
    <property type="match status" value="1"/>
</dbReference>
<keyword evidence="5" id="KW-0479">Metal-binding</keyword>
<dbReference type="InterPro" id="IPR000056">
    <property type="entry name" value="Ribul_P_3_epim-like"/>
</dbReference>
<evidence type="ECO:0000256" key="1">
    <source>
        <dbReference type="ARBA" id="ARBA00001936"/>
    </source>
</evidence>
<dbReference type="GO" id="GO:0005975">
    <property type="term" value="P:carbohydrate metabolic process"/>
    <property type="evidence" value="ECO:0007669"/>
    <property type="project" value="InterPro"/>
</dbReference>
<keyword evidence="7" id="KW-0408">Iron</keyword>
<comment type="cofactor">
    <cofactor evidence="2">
        <name>Zn(2+)</name>
        <dbReference type="ChEBI" id="CHEBI:29105"/>
    </cofactor>
</comment>
<comment type="cofactor">
    <cofactor evidence="1">
        <name>Mn(2+)</name>
        <dbReference type="ChEBI" id="CHEBI:29035"/>
    </cofactor>
</comment>
<dbReference type="InterPro" id="IPR011060">
    <property type="entry name" value="RibuloseP-bd_barrel"/>
</dbReference>
<dbReference type="GO" id="GO:0046872">
    <property type="term" value="F:metal ion binding"/>
    <property type="evidence" value="ECO:0007669"/>
    <property type="project" value="UniProtKB-KW"/>
</dbReference>
<dbReference type="PROSITE" id="PS01085">
    <property type="entry name" value="RIBUL_P_3_EPIMER_1"/>
    <property type="match status" value="1"/>
</dbReference>
<dbReference type="NCBIfam" id="NF004076">
    <property type="entry name" value="PRK05581.1-4"/>
    <property type="match status" value="1"/>
</dbReference>
<keyword evidence="12" id="KW-1185">Reference proteome</keyword>
<dbReference type="PROSITE" id="PS01086">
    <property type="entry name" value="RIBUL_P_3_EPIMER_2"/>
    <property type="match status" value="1"/>
</dbReference>
<comment type="cofactor">
    <cofactor evidence="3">
        <name>Fe(2+)</name>
        <dbReference type="ChEBI" id="CHEBI:29033"/>
    </cofactor>
</comment>
<dbReference type="Gene3D" id="3.20.20.70">
    <property type="entry name" value="Aldolase class I"/>
    <property type="match status" value="1"/>
</dbReference>
<dbReference type="FunFam" id="3.20.20.70:FF:000191">
    <property type="entry name" value="ribulose-phosphate 3-epimerase isoform X2"/>
    <property type="match status" value="1"/>
</dbReference>
<dbReference type="GO" id="GO:0006091">
    <property type="term" value="P:generation of precursor metabolites and energy"/>
    <property type="evidence" value="ECO:0007669"/>
    <property type="project" value="UniProtKB-ARBA"/>
</dbReference>
<dbReference type="GO" id="GO:1901135">
    <property type="term" value="P:carbohydrate derivative metabolic process"/>
    <property type="evidence" value="ECO:0007669"/>
    <property type="project" value="UniProtKB-ARBA"/>
</dbReference>
<dbReference type="CDD" id="cd00429">
    <property type="entry name" value="RPE"/>
    <property type="match status" value="1"/>
</dbReference>
<evidence type="ECO:0000256" key="7">
    <source>
        <dbReference type="ARBA" id="ARBA00023004"/>
    </source>
</evidence>
<sequence>MKKISPSVLDVPKENLIDYISSLVKWGVSNVHYDVMDGIFVSNQALKLEEIQKVANQCPKHTMDIHLMVADPFKYYEIYKNIGDILTFHYEAFKGDELKKLLSLAEKDGIKMGLAIKPNTDVKEIIPYISSLSLLLVMSVEPGLGGQKFIDSSLDKIRALKEYLDQKNLSNIIIQIDGGVKDINIKSCFDAGVNLAVVGSYLVKNFAQSTIEKLLSE</sequence>
<dbReference type="InterPro" id="IPR013785">
    <property type="entry name" value="Aldolase_TIM"/>
</dbReference>
<keyword evidence="9" id="KW-0413">Isomerase</keyword>
<proteinExistence type="predicted"/>
<dbReference type="Proteomes" id="UP000501728">
    <property type="component" value="Chromosome"/>
</dbReference>
<gene>
    <name evidence="11" type="ORF">HGG64_01330</name>
</gene>
<dbReference type="GO" id="GO:0016857">
    <property type="term" value="F:racemase and epimerase activity, acting on carbohydrates and derivatives"/>
    <property type="evidence" value="ECO:0007669"/>
    <property type="project" value="InterPro"/>
</dbReference>
<dbReference type="AlphaFoldDB" id="A0A858U310"/>
<evidence type="ECO:0000256" key="10">
    <source>
        <dbReference type="ARBA" id="ARBA00023277"/>
    </source>
</evidence>
<evidence type="ECO:0000256" key="3">
    <source>
        <dbReference type="ARBA" id="ARBA00001954"/>
    </source>
</evidence>
<evidence type="ECO:0000256" key="2">
    <source>
        <dbReference type="ARBA" id="ARBA00001947"/>
    </source>
</evidence>
<keyword evidence="8" id="KW-0464">Manganese</keyword>